<feature type="domain" description="RNA-binding protein KhpB N-terminal" evidence="1">
    <location>
        <begin position="9"/>
        <end position="60"/>
    </location>
</feature>
<name>A0A9X4KRH7_9BACL</name>
<dbReference type="InterPro" id="IPR038247">
    <property type="entry name" value="Jag_N_dom_sf"/>
</dbReference>
<accession>A0A9X4KRH7</accession>
<dbReference type="Proteomes" id="UP001153404">
    <property type="component" value="Unassembled WGS sequence"/>
</dbReference>
<dbReference type="SMART" id="SM01245">
    <property type="entry name" value="Jag_N"/>
    <property type="match status" value="1"/>
</dbReference>
<dbReference type="AlphaFoldDB" id="A0A9X4KRH7"/>
<proteinExistence type="predicted"/>
<evidence type="ECO:0000313" key="3">
    <source>
        <dbReference type="Proteomes" id="UP001153404"/>
    </source>
</evidence>
<gene>
    <name evidence="2" type="ORF">OMP40_09040</name>
</gene>
<dbReference type="RefSeq" id="WP_277530801.1">
    <property type="nucleotide sequence ID" value="NZ_JAPDIA010000003.1"/>
</dbReference>
<dbReference type="Pfam" id="PF14804">
    <property type="entry name" value="Jag_N"/>
    <property type="match status" value="1"/>
</dbReference>
<protein>
    <submittedName>
        <fullName evidence="2">Jag N-terminal domain-containing protein</fullName>
    </submittedName>
</protein>
<reference evidence="2" key="1">
    <citation type="submission" date="2022-10" db="EMBL/GenBank/DDBJ databases">
        <title>Comparative genomic analysis of Cohnella hashimotonis sp. nov., isolated from the International Space Station.</title>
        <authorList>
            <person name="Simpson A."/>
            <person name="Venkateswaran K."/>
        </authorList>
    </citation>
    <scope>NUCLEOTIDE SEQUENCE</scope>
    <source>
        <strain evidence="2">DSM 28161</strain>
    </source>
</reference>
<dbReference type="InterPro" id="IPR032782">
    <property type="entry name" value="KhpB_N"/>
</dbReference>
<evidence type="ECO:0000313" key="2">
    <source>
        <dbReference type="EMBL" id="MDG0809477.1"/>
    </source>
</evidence>
<organism evidence="2 3">
    <name type="scientific">Cohnella rhizosphaerae</name>
    <dbReference type="NCBI Taxonomy" id="1457232"/>
    <lineage>
        <taxon>Bacteria</taxon>
        <taxon>Bacillati</taxon>
        <taxon>Bacillota</taxon>
        <taxon>Bacilli</taxon>
        <taxon>Bacillales</taxon>
        <taxon>Paenibacillaceae</taxon>
        <taxon>Cohnella</taxon>
    </lineage>
</organism>
<comment type="caution">
    <text evidence="2">The sequence shown here is derived from an EMBL/GenBank/DDBJ whole genome shotgun (WGS) entry which is preliminary data.</text>
</comment>
<dbReference type="EMBL" id="JAPDIA010000003">
    <property type="protein sequence ID" value="MDG0809477.1"/>
    <property type="molecule type" value="Genomic_DNA"/>
</dbReference>
<keyword evidence="3" id="KW-1185">Reference proteome</keyword>
<sequence length="222" mass="24989">MTYSRENMTFTGRNLEEAIKCAMEAMNVDKDQMELEVVDRGNEGFWGMLAKPSVIRVSLKANPGIVADEAAAEAEWNISDLADDLRLPLKAELRDVAVQADEPEQAGKVWIENGTIRCKDAPDRFPLVGPGQDVRLFVNGERVQQAVMVSEKDVLEAELEQEAEEPSWELRVSPDKMAATLSVVPGFRIERFLKDKPPSDFLLVEMDEVKKTDRRRLRGCPE</sequence>
<evidence type="ECO:0000259" key="1">
    <source>
        <dbReference type="SMART" id="SM01245"/>
    </source>
</evidence>
<dbReference type="Gene3D" id="3.30.30.80">
    <property type="entry name" value="probable RNA-binding protein from clostridium symbiosum atcc 14940"/>
    <property type="match status" value="1"/>
</dbReference>